<sequence length="91" mass="10376">MTNRTVVTLVGKDHTGIIAAVCNYFAENDINILNLSMTTVEEFINMVLIVDLDRYKKTFPELTSDLDDIAKRVGCSIKAQHEDIFNMMHRI</sequence>
<dbReference type="Proteomes" id="UP000273278">
    <property type="component" value="Chromosome"/>
</dbReference>
<organism evidence="2 3">
    <name type="scientific">Methanomethylophilus alvi</name>
    <dbReference type="NCBI Taxonomy" id="1291540"/>
    <lineage>
        <taxon>Archaea</taxon>
        <taxon>Methanobacteriati</taxon>
        <taxon>Thermoplasmatota</taxon>
        <taxon>Thermoplasmata</taxon>
        <taxon>Methanomassiliicoccales</taxon>
        <taxon>Methanomethylophilaceae</taxon>
        <taxon>Methanomethylophilus</taxon>
    </lineage>
</organism>
<dbReference type="CDD" id="cd04872">
    <property type="entry name" value="ACT_1ZPV"/>
    <property type="match status" value="1"/>
</dbReference>
<dbReference type="AlphaFoldDB" id="A0A3G3II78"/>
<reference evidence="2 3" key="1">
    <citation type="submission" date="2016-10" db="EMBL/GenBank/DDBJ databases">
        <title>Complete genome of the TMA-utilizing, human hosted archaeon Methanomethylophilus alvus Gen. nov, sp. nov., strain Mx-05, derived from a pure culture.</title>
        <authorList>
            <person name="Brugere J.-F."/>
            <person name="Ben Hania W."/>
            <person name="Chaudhary P.P."/>
            <person name="Gaci N."/>
            <person name="Borrel G."/>
            <person name="Cao Van Tuat L."/>
            <person name="Fardeau M.-L."/>
            <person name="Harris H.M.B."/>
            <person name="O'Toole P.W."/>
            <person name="Ollivier B."/>
        </authorList>
    </citation>
    <scope>NUCLEOTIDE SEQUENCE [LARGE SCALE GENOMIC DNA]</scope>
    <source>
        <strain evidence="2 3">Mx-05</strain>
    </source>
</reference>
<dbReference type="Pfam" id="PF01842">
    <property type="entry name" value="ACT"/>
    <property type="match status" value="1"/>
</dbReference>
<gene>
    <name evidence="2" type="ORF">BKD89_06465</name>
</gene>
<dbReference type="OMA" id="MIMLVDI"/>
<evidence type="ECO:0000259" key="1">
    <source>
        <dbReference type="PROSITE" id="PS51671"/>
    </source>
</evidence>
<evidence type="ECO:0000313" key="3">
    <source>
        <dbReference type="Proteomes" id="UP000273278"/>
    </source>
</evidence>
<dbReference type="NCBIfam" id="NF001220">
    <property type="entry name" value="PRK00194.1"/>
    <property type="match status" value="1"/>
</dbReference>
<dbReference type="InterPro" id="IPR045865">
    <property type="entry name" value="ACT-like_dom_sf"/>
</dbReference>
<feature type="domain" description="ACT" evidence="1">
    <location>
        <begin position="6"/>
        <end position="80"/>
    </location>
</feature>
<dbReference type="SUPFAM" id="SSF55021">
    <property type="entry name" value="ACT-like"/>
    <property type="match status" value="1"/>
</dbReference>
<dbReference type="PROSITE" id="PS51671">
    <property type="entry name" value="ACT"/>
    <property type="match status" value="1"/>
</dbReference>
<dbReference type="InterPro" id="IPR002912">
    <property type="entry name" value="ACT_dom"/>
</dbReference>
<dbReference type="EMBL" id="CP017686">
    <property type="protein sequence ID" value="AYQ55439.1"/>
    <property type="molecule type" value="Genomic_DNA"/>
</dbReference>
<dbReference type="InterPro" id="IPR022986">
    <property type="entry name" value="UPF0237_ACT"/>
</dbReference>
<accession>A0A3G3II78</accession>
<dbReference type="RefSeq" id="WP_015505208.1">
    <property type="nucleotide sequence ID" value="NZ_CAYARL010000021.1"/>
</dbReference>
<evidence type="ECO:0000313" key="2">
    <source>
        <dbReference type="EMBL" id="AYQ55439.1"/>
    </source>
</evidence>
<dbReference type="GeneID" id="41322090"/>
<protein>
    <recommendedName>
        <fullName evidence="1">ACT domain-containing protein</fullName>
    </recommendedName>
</protein>
<name>A0A3G3II78_9ARCH</name>
<proteinExistence type="predicted"/>
<dbReference type="Gene3D" id="3.30.70.260">
    <property type="match status" value="1"/>
</dbReference>